<evidence type="ECO:0000256" key="3">
    <source>
        <dbReference type="ARBA" id="ARBA00022723"/>
    </source>
</evidence>
<evidence type="ECO:0000256" key="7">
    <source>
        <dbReference type="ARBA" id="ARBA00023554"/>
    </source>
</evidence>
<evidence type="ECO:0000256" key="1">
    <source>
        <dbReference type="ARBA" id="ARBA00022435"/>
    </source>
</evidence>
<keyword evidence="6 9" id="KW-0560">Oxidoreductase</keyword>
<accession>A0A919KJC0</accession>
<evidence type="ECO:0000256" key="10">
    <source>
        <dbReference type="PIRSR" id="PIRSR009407-1"/>
    </source>
</evidence>
<keyword evidence="5 9" id="KW-0521">NADP</keyword>
<evidence type="ECO:0000256" key="9">
    <source>
        <dbReference type="PIRNR" id="PIRNR009407"/>
    </source>
</evidence>
<dbReference type="GO" id="GO:0004450">
    <property type="term" value="F:isocitrate dehydrogenase (NADP+) activity"/>
    <property type="evidence" value="ECO:0007669"/>
    <property type="project" value="UniProtKB-EC"/>
</dbReference>
<keyword evidence="3 12" id="KW-0479">Metal-binding</keyword>
<feature type="binding site" evidence="13">
    <location>
        <begin position="601"/>
        <end position="603"/>
    </location>
    <ligand>
        <name>NADP(+)</name>
        <dbReference type="ChEBI" id="CHEBI:58349"/>
    </ligand>
</feature>
<protein>
    <recommendedName>
        <fullName evidence="9">Isocitrate dehydrogenase [NADP]</fullName>
        <ecNumber evidence="9">1.1.1.42</ecNumber>
    </recommendedName>
    <alternativeName>
        <fullName evidence="9">Oxalosuccinate decarboxylase</fullName>
    </alternativeName>
</protein>
<feature type="binding site" evidence="13">
    <location>
        <position position="590"/>
    </location>
    <ligand>
        <name>NADP(+)</name>
        <dbReference type="ChEBI" id="CHEBI:58349"/>
    </ligand>
</feature>
<evidence type="ECO:0000256" key="5">
    <source>
        <dbReference type="ARBA" id="ARBA00022857"/>
    </source>
</evidence>
<keyword evidence="2 9" id="KW-0816">Tricarboxylic acid cycle</keyword>
<dbReference type="PANTHER" id="PTHR36999:SF1">
    <property type="entry name" value="ISOCITRATE DEHYDROGENASE (NADP(+))"/>
    <property type="match status" value="1"/>
</dbReference>
<dbReference type="EC" id="1.1.1.42" evidence="9"/>
<evidence type="ECO:0000256" key="2">
    <source>
        <dbReference type="ARBA" id="ARBA00022532"/>
    </source>
</evidence>
<evidence type="ECO:0000256" key="13">
    <source>
        <dbReference type="PIRSR" id="PIRSR009407-4"/>
    </source>
</evidence>
<feature type="binding site" evidence="11">
    <location>
        <position position="146"/>
    </location>
    <ligand>
        <name>D-threo-isocitrate</name>
        <dbReference type="ChEBI" id="CHEBI:15562"/>
    </ligand>
</feature>
<feature type="binding site" evidence="13">
    <location>
        <position position="650"/>
    </location>
    <ligand>
        <name>NADP(+)</name>
        <dbReference type="ChEBI" id="CHEBI:58349"/>
    </ligand>
</feature>
<name>A0A919KJC0_9XANT</name>
<evidence type="ECO:0000313" key="15">
    <source>
        <dbReference type="Proteomes" id="UP000623958"/>
    </source>
</evidence>
<dbReference type="NCBIfam" id="TIGR00178">
    <property type="entry name" value="monomer_idh"/>
    <property type="match status" value="1"/>
</dbReference>
<dbReference type="RefSeq" id="WP_140726409.1">
    <property type="nucleotide sequence ID" value="NZ_BNBA01000019.1"/>
</dbReference>
<comment type="similarity">
    <text evidence="8 9">Belongs to the monomeric-type IDH family.</text>
</comment>
<sequence>MSNTPKIIYTLTDEAPFLATQSLLPIIKAYTGTAGIAVETRDISLAGRILSQFPDYLDDAQKIGDHLAELGELATRPEANIIKLPNISASVPQLKAAIKELQAQGYRLPDYPDEPKDDREKDVKARYDKVKGSAVNPVLREGNSDRRAPLSVKNYARKHPHRMGAWDKASKTAVAHMAGGDFYGSELSATLASAGSLRIELLGSDGVVTVLKEKTAVKAGEIVDAAVMSRKALAQYVDDAIARAREQGVLLSLHLKATMMKVSDPIMFGVVVGEFYKDVLAKHADVLRQVGFDPNNGIGDLYARIAALPADQQEAIKADVQAEYAKRPALAMVNSDKGITNLHVPSDVIVDASMPAMIRDSGRMWNAEGKLQDTLALIPDRSYATIYQAVIDDCKLHGAFDPATMGSVPNVGLMAQKAEEYGSHDKTFQIPRDGVVRVVDEAGTTVFEHAVEAGDIWRMCQTKDAPIQDWVKLAVNRARLSGTPAVFWLDPQRGHDAQVIAKVEKYLKDHDTAGLDIRILPPVEAMKFSLERIRKGQDTISVTGNVLRDYLTDLFPIMELGTSAKMLSIVPLMAGGGLFETGAGGSAPKHVQQFVEEDYLRWDSLGEFLALAASLEHLGETYGNARAKVLAQALDAANGRILDNNKSPARKVGELDNRGSHFYLALYWAQALAAQDQDAELKAKFAPLAKTLADNEQAIIGELNGAQGKPVDIAGYYHPDLAKVAAAMRPSRTLNAALATLEG</sequence>
<evidence type="ECO:0000256" key="8">
    <source>
        <dbReference type="ARBA" id="ARBA00046318"/>
    </source>
</evidence>
<evidence type="ECO:0000256" key="11">
    <source>
        <dbReference type="PIRSR" id="PIRSR009407-2"/>
    </source>
</evidence>
<feature type="binding site" evidence="13">
    <location>
        <position position="136"/>
    </location>
    <ligand>
        <name>NADP(+)</name>
        <dbReference type="ChEBI" id="CHEBI:58349"/>
    </ligand>
</feature>
<dbReference type="PIRSF" id="PIRSF009407">
    <property type="entry name" value="IDH_monmr"/>
    <property type="match status" value="1"/>
</dbReference>
<feature type="site" description="Critical for catalysis" evidence="10">
    <location>
        <position position="421"/>
    </location>
</feature>
<reference evidence="14" key="1">
    <citation type="journal article" date="2014" name="Int. J. Syst. Evol. Microbiol.">
        <title>Complete genome sequence of Corynebacterium casei LMG S-19264T (=DSM 44701T), isolated from a smear-ripened cheese.</title>
        <authorList>
            <consortium name="US DOE Joint Genome Institute (JGI-PGF)"/>
            <person name="Walter F."/>
            <person name="Albersmeier A."/>
            <person name="Kalinowski J."/>
            <person name="Ruckert C."/>
        </authorList>
    </citation>
    <scope>NUCLEOTIDE SEQUENCE</scope>
    <source>
        <strain evidence="14">JCM 13306</strain>
    </source>
</reference>
<feature type="binding site" evidence="12">
    <location>
        <position position="553"/>
    </location>
    <ligand>
        <name>Mg(2+)</name>
        <dbReference type="ChEBI" id="CHEBI:18420"/>
    </ligand>
</feature>
<comment type="cofactor">
    <cofactor evidence="12">
        <name>Mg(2+)</name>
        <dbReference type="ChEBI" id="CHEBI:18420"/>
    </cofactor>
    <cofactor evidence="12">
        <name>Mn(2+)</name>
        <dbReference type="ChEBI" id="CHEBI:29035"/>
    </cofactor>
    <text evidence="12">Binds 1 Mg(2+) or Mn(2+) ion per subunit.</text>
</comment>
<dbReference type="SUPFAM" id="SSF53659">
    <property type="entry name" value="Isocitrate/Isopropylmalate dehydrogenase-like"/>
    <property type="match status" value="1"/>
</dbReference>
<comment type="caution">
    <text evidence="14">The sequence shown here is derived from an EMBL/GenBank/DDBJ whole genome shotgun (WGS) entry which is preliminary data.</text>
</comment>
<evidence type="ECO:0000313" key="14">
    <source>
        <dbReference type="EMBL" id="GHH55938.1"/>
    </source>
</evidence>
<dbReference type="GO" id="GO:0006097">
    <property type="term" value="P:glyoxylate cycle"/>
    <property type="evidence" value="ECO:0007669"/>
    <property type="project" value="UniProtKB-KW"/>
</dbReference>
<feature type="binding site" evidence="11">
    <location>
        <begin position="133"/>
        <end position="140"/>
    </location>
    <ligand>
        <name>substrate</name>
    </ligand>
</feature>
<comment type="catalytic activity">
    <reaction evidence="7 9">
        <text>D-threo-isocitrate + NADP(+) = 2-oxoglutarate + CO2 + NADPH</text>
        <dbReference type="Rhea" id="RHEA:19629"/>
        <dbReference type="ChEBI" id="CHEBI:15562"/>
        <dbReference type="ChEBI" id="CHEBI:16526"/>
        <dbReference type="ChEBI" id="CHEBI:16810"/>
        <dbReference type="ChEBI" id="CHEBI:57783"/>
        <dbReference type="ChEBI" id="CHEBI:58349"/>
        <dbReference type="EC" id="1.1.1.42"/>
    </reaction>
</comment>
<feature type="binding site" evidence="13">
    <location>
        <begin position="585"/>
        <end position="586"/>
    </location>
    <ligand>
        <name>NADP(+)</name>
        <dbReference type="ChEBI" id="CHEBI:58349"/>
    </ligand>
</feature>
<keyword evidence="15" id="KW-1185">Reference proteome</keyword>
<dbReference type="InterPro" id="IPR004436">
    <property type="entry name" value="Isocitrate_DH_NADP_mono"/>
</dbReference>
<gene>
    <name evidence="14" type="primary">icd</name>
    <name evidence="14" type="ORF">GCM10009090_24960</name>
</gene>
<evidence type="ECO:0000256" key="6">
    <source>
        <dbReference type="ARBA" id="ARBA00023002"/>
    </source>
</evidence>
<dbReference type="GO" id="GO:0006099">
    <property type="term" value="P:tricarboxylic acid cycle"/>
    <property type="evidence" value="ECO:0007669"/>
    <property type="project" value="UniProtKB-KW"/>
</dbReference>
<dbReference type="Gene3D" id="3.40.718.10">
    <property type="entry name" value="Isopropylmalate Dehydrogenase"/>
    <property type="match status" value="1"/>
</dbReference>
<dbReference type="GO" id="GO:0046872">
    <property type="term" value="F:metal ion binding"/>
    <property type="evidence" value="ECO:0007669"/>
    <property type="project" value="UniProtKB-KW"/>
</dbReference>
<dbReference type="PANTHER" id="PTHR36999">
    <property type="entry name" value="ISOCITRATE DEHYDROGENASE [NADP]"/>
    <property type="match status" value="1"/>
</dbReference>
<evidence type="ECO:0000256" key="4">
    <source>
        <dbReference type="ARBA" id="ARBA00022842"/>
    </source>
</evidence>
<keyword evidence="4 12" id="KW-0460">Magnesium</keyword>
<feature type="binding site" evidence="11">
    <location>
        <position position="548"/>
    </location>
    <ligand>
        <name>D-threo-isocitrate</name>
        <dbReference type="ChEBI" id="CHEBI:15562"/>
    </ligand>
</feature>
<proteinExistence type="inferred from homology"/>
<feature type="site" description="Critical for catalysis" evidence="10">
    <location>
        <position position="256"/>
    </location>
</feature>
<feature type="binding site" evidence="12">
    <location>
        <position position="549"/>
    </location>
    <ligand>
        <name>Mg(2+)</name>
        <dbReference type="ChEBI" id="CHEBI:18420"/>
    </ligand>
</feature>
<reference evidence="14" key="2">
    <citation type="submission" date="2020-09" db="EMBL/GenBank/DDBJ databases">
        <authorList>
            <person name="Sun Q."/>
            <person name="Ohkuma M."/>
        </authorList>
    </citation>
    <scope>NUCLEOTIDE SEQUENCE</scope>
    <source>
        <strain evidence="14">JCM 13306</strain>
    </source>
</reference>
<evidence type="ECO:0000256" key="12">
    <source>
        <dbReference type="PIRSR" id="PIRSR009407-3"/>
    </source>
</evidence>
<dbReference type="AlphaFoldDB" id="A0A919KJC0"/>
<feature type="binding site" evidence="12">
    <location>
        <position position="351"/>
    </location>
    <ligand>
        <name>Mg(2+)</name>
        <dbReference type="ChEBI" id="CHEBI:18420"/>
    </ligand>
</feature>
<dbReference type="EMBL" id="BNBA01000019">
    <property type="protein sequence ID" value="GHH55938.1"/>
    <property type="molecule type" value="Genomic_DNA"/>
</dbReference>
<dbReference type="Pfam" id="PF03971">
    <property type="entry name" value="IDH"/>
    <property type="match status" value="1"/>
</dbReference>
<keyword evidence="1 9" id="KW-0329">Glyoxylate bypass</keyword>
<dbReference type="Proteomes" id="UP000623958">
    <property type="component" value="Unassembled WGS sequence"/>
</dbReference>
<feature type="binding site" evidence="13">
    <location>
        <begin position="83"/>
        <end position="88"/>
    </location>
    <ligand>
        <name>NADP(+)</name>
        <dbReference type="ChEBI" id="CHEBI:58349"/>
    </ligand>
</feature>
<organism evidence="14 15">
    <name type="scientific">Xanthomonas boreopolis</name>
    <dbReference type="NCBI Taxonomy" id="86183"/>
    <lineage>
        <taxon>Bacteria</taxon>
        <taxon>Pseudomonadati</taxon>
        <taxon>Pseudomonadota</taxon>
        <taxon>Gammaproteobacteria</taxon>
        <taxon>Lysobacterales</taxon>
        <taxon>Lysobacteraceae</taxon>
        <taxon>Xanthomonas</taxon>
    </lineage>
</organism>